<dbReference type="EMBL" id="MU266541">
    <property type="protein sequence ID" value="KAH7921134.1"/>
    <property type="molecule type" value="Genomic_DNA"/>
</dbReference>
<organism evidence="1 2">
    <name type="scientific">Leucogyrophana mollusca</name>
    <dbReference type="NCBI Taxonomy" id="85980"/>
    <lineage>
        <taxon>Eukaryota</taxon>
        <taxon>Fungi</taxon>
        <taxon>Dikarya</taxon>
        <taxon>Basidiomycota</taxon>
        <taxon>Agaricomycotina</taxon>
        <taxon>Agaricomycetes</taxon>
        <taxon>Agaricomycetidae</taxon>
        <taxon>Boletales</taxon>
        <taxon>Boletales incertae sedis</taxon>
        <taxon>Leucogyrophana</taxon>
    </lineage>
</organism>
<sequence length="154" mass="16750">MCRPTNLTPTRMPHNHASIIVGSMRPSPSMFEIKASRKRPNLPPSRGSHNQYHKANTLGAAEAPFLTPTAPPCEQCTLDGEVIARNGENATTTTHSRQKRCTPADRAPCSLSGYPSYTCMALARLTSLTAIGLHQKFCGHMKTYTISQLQRGSG</sequence>
<evidence type="ECO:0000313" key="1">
    <source>
        <dbReference type="EMBL" id="KAH7921134.1"/>
    </source>
</evidence>
<keyword evidence="2" id="KW-1185">Reference proteome</keyword>
<gene>
    <name evidence="1" type="ORF">BV22DRAFT_753142</name>
</gene>
<reference evidence="1" key="1">
    <citation type="journal article" date="2021" name="New Phytol.">
        <title>Evolutionary innovations through gain and loss of genes in the ectomycorrhizal Boletales.</title>
        <authorList>
            <person name="Wu G."/>
            <person name="Miyauchi S."/>
            <person name="Morin E."/>
            <person name="Kuo A."/>
            <person name="Drula E."/>
            <person name="Varga T."/>
            <person name="Kohler A."/>
            <person name="Feng B."/>
            <person name="Cao Y."/>
            <person name="Lipzen A."/>
            <person name="Daum C."/>
            <person name="Hundley H."/>
            <person name="Pangilinan J."/>
            <person name="Johnson J."/>
            <person name="Barry K."/>
            <person name="LaButti K."/>
            <person name="Ng V."/>
            <person name="Ahrendt S."/>
            <person name="Min B."/>
            <person name="Choi I.G."/>
            <person name="Park H."/>
            <person name="Plett J.M."/>
            <person name="Magnuson J."/>
            <person name="Spatafora J.W."/>
            <person name="Nagy L.G."/>
            <person name="Henrissat B."/>
            <person name="Grigoriev I.V."/>
            <person name="Yang Z.L."/>
            <person name="Xu J."/>
            <person name="Martin F.M."/>
        </authorList>
    </citation>
    <scope>NUCLEOTIDE SEQUENCE</scope>
    <source>
        <strain evidence="1">KUC20120723A-06</strain>
    </source>
</reference>
<protein>
    <submittedName>
        <fullName evidence="1">Uncharacterized protein</fullName>
    </submittedName>
</protein>
<comment type="caution">
    <text evidence="1">The sequence shown here is derived from an EMBL/GenBank/DDBJ whole genome shotgun (WGS) entry which is preliminary data.</text>
</comment>
<evidence type="ECO:0000313" key="2">
    <source>
        <dbReference type="Proteomes" id="UP000790709"/>
    </source>
</evidence>
<accession>A0ACB8B6E6</accession>
<name>A0ACB8B6E6_9AGAM</name>
<dbReference type="Proteomes" id="UP000790709">
    <property type="component" value="Unassembled WGS sequence"/>
</dbReference>
<proteinExistence type="predicted"/>